<comment type="caution">
    <text evidence="1">The sequence shown here is derived from an EMBL/GenBank/DDBJ whole genome shotgun (WGS) entry which is preliminary data.</text>
</comment>
<dbReference type="SUPFAM" id="SSF52283">
    <property type="entry name" value="Formate/glycerate dehydrogenase catalytic domain-like"/>
    <property type="match status" value="1"/>
</dbReference>
<organism evidence="1">
    <name type="scientific">human gut metagenome</name>
    <dbReference type="NCBI Taxonomy" id="408170"/>
    <lineage>
        <taxon>unclassified sequences</taxon>
        <taxon>metagenomes</taxon>
        <taxon>organismal metagenomes</taxon>
    </lineage>
</organism>
<gene>
    <name evidence="1" type="ORF">Q604_UNBC16203G0001</name>
</gene>
<reference evidence="1" key="1">
    <citation type="submission" date="2013-12" db="EMBL/GenBank/DDBJ databases">
        <title>A Varibaculum cambriense genome reconstructed from a premature infant gut community with otherwise low bacterial novelty that shifts toward anaerobic metabolism during the third week of life.</title>
        <authorList>
            <person name="Brown C.T."/>
            <person name="Sharon I."/>
            <person name="Thomas B.C."/>
            <person name="Castelle C.J."/>
            <person name="Morowitz M.J."/>
            <person name="Banfield J.F."/>
        </authorList>
    </citation>
    <scope>NUCLEOTIDE SEQUENCE</scope>
</reference>
<feature type="non-terminal residue" evidence="1">
    <location>
        <position position="1"/>
    </location>
</feature>
<protein>
    <submittedName>
        <fullName evidence="1">D-specific alpha-keto acid dehydrogenase</fullName>
    </submittedName>
</protein>
<proteinExistence type="predicted"/>
<dbReference type="AlphaFoldDB" id="W1XGG7"/>
<dbReference type="EMBL" id="AZMM01016203">
    <property type="protein sequence ID" value="ETJ29251.1"/>
    <property type="molecule type" value="Genomic_DNA"/>
</dbReference>
<dbReference type="Gene3D" id="3.40.50.720">
    <property type="entry name" value="NAD(P)-binding Rossmann-like Domain"/>
    <property type="match status" value="1"/>
</dbReference>
<accession>W1XGG7</accession>
<name>W1XGG7_9ZZZZ</name>
<sequence length="74" mass="8538">GLIMKILAYSHRKDETEYFKEFSKKYNVDIVLTDEEPNMETVNLSKGIEYISIITTPILPVPKTPTVRFLSSFP</sequence>
<evidence type="ECO:0000313" key="1">
    <source>
        <dbReference type="EMBL" id="ETJ29251.1"/>
    </source>
</evidence>